<dbReference type="AlphaFoldDB" id="A0AAV2P1B2"/>
<dbReference type="EMBL" id="OZ034829">
    <property type="protein sequence ID" value="CAL1685726.1"/>
    <property type="molecule type" value="Genomic_DNA"/>
</dbReference>
<gene>
    <name evidence="1" type="ORF">LPLAT_LOCUS11146</name>
</gene>
<protein>
    <submittedName>
        <fullName evidence="1">Uncharacterized protein</fullName>
    </submittedName>
</protein>
<evidence type="ECO:0000313" key="2">
    <source>
        <dbReference type="Proteomes" id="UP001497644"/>
    </source>
</evidence>
<name>A0AAV2P1B2_9HYME</name>
<keyword evidence="2" id="KW-1185">Reference proteome</keyword>
<proteinExistence type="predicted"/>
<organism evidence="1 2">
    <name type="scientific">Lasius platythorax</name>
    <dbReference type="NCBI Taxonomy" id="488582"/>
    <lineage>
        <taxon>Eukaryota</taxon>
        <taxon>Metazoa</taxon>
        <taxon>Ecdysozoa</taxon>
        <taxon>Arthropoda</taxon>
        <taxon>Hexapoda</taxon>
        <taxon>Insecta</taxon>
        <taxon>Pterygota</taxon>
        <taxon>Neoptera</taxon>
        <taxon>Endopterygota</taxon>
        <taxon>Hymenoptera</taxon>
        <taxon>Apocrita</taxon>
        <taxon>Aculeata</taxon>
        <taxon>Formicoidea</taxon>
        <taxon>Formicidae</taxon>
        <taxon>Formicinae</taxon>
        <taxon>Lasius</taxon>
        <taxon>Lasius</taxon>
    </lineage>
</organism>
<accession>A0AAV2P1B2</accession>
<reference evidence="1" key="1">
    <citation type="submission" date="2024-04" db="EMBL/GenBank/DDBJ databases">
        <authorList>
            <consortium name="Molecular Ecology Group"/>
        </authorList>
    </citation>
    <scope>NUCLEOTIDE SEQUENCE</scope>
</reference>
<evidence type="ECO:0000313" key="1">
    <source>
        <dbReference type="EMBL" id="CAL1685726.1"/>
    </source>
</evidence>
<sequence>MSASFLHKCNDHAVCDSESRGDERLFLGEHAVVHQANISYQQKGESENVCGVRPAVLMCNMIIRQTILGNVEGGKTRRFPVRLFANAKRLRSA</sequence>
<dbReference type="Proteomes" id="UP001497644">
    <property type="component" value="Chromosome 6"/>
</dbReference>